<protein>
    <submittedName>
        <fullName evidence="3">Uncharacterized protein</fullName>
    </submittedName>
</protein>
<reference evidence="3" key="1">
    <citation type="submission" date="2019-12" db="EMBL/GenBank/DDBJ databases">
        <title>Genome sequencing and annotation of Brassica cretica.</title>
        <authorList>
            <person name="Studholme D.J."/>
            <person name="Sarris P."/>
        </authorList>
    </citation>
    <scope>NUCLEOTIDE SEQUENCE</scope>
    <source>
        <strain evidence="3">PFS-109/04</strain>
        <tissue evidence="3">Leaf</tissue>
    </source>
</reference>
<organism evidence="3 4">
    <name type="scientific">Brassica cretica</name>
    <name type="common">Mustard</name>
    <dbReference type="NCBI Taxonomy" id="69181"/>
    <lineage>
        <taxon>Eukaryota</taxon>
        <taxon>Viridiplantae</taxon>
        <taxon>Streptophyta</taxon>
        <taxon>Embryophyta</taxon>
        <taxon>Tracheophyta</taxon>
        <taxon>Spermatophyta</taxon>
        <taxon>Magnoliopsida</taxon>
        <taxon>eudicotyledons</taxon>
        <taxon>Gunneridae</taxon>
        <taxon>Pentapetalae</taxon>
        <taxon>rosids</taxon>
        <taxon>malvids</taxon>
        <taxon>Brassicales</taxon>
        <taxon>Brassicaceae</taxon>
        <taxon>Brassiceae</taxon>
        <taxon>Brassica</taxon>
    </lineage>
</organism>
<evidence type="ECO:0000313" key="4">
    <source>
        <dbReference type="Proteomes" id="UP000712600"/>
    </source>
</evidence>
<evidence type="ECO:0000256" key="1">
    <source>
        <dbReference type="SAM" id="MobiDB-lite"/>
    </source>
</evidence>
<feature type="region of interest" description="Disordered" evidence="1">
    <location>
        <begin position="1"/>
        <end position="42"/>
    </location>
</feature>
<evidence type="ECO:0000313" key="2">
    <source>
        <dbReference type="EMBL" id="KAF3541252.1"/>
    </source>
</evidence>
<dbReference type="Proteomes" id="UP000712600">
    <property type="component" value="Unassembled WGS sequence"/>
</dbReference>
<accession>A0A8S9SG84</accession>
<comment type="caution">
    <text evidence="3">The sequence shown here is derived from an EMBL/GenBank/DDBJ whole genome shotgun (WGS) entry which is preliminary data.</text>
</comment>
<dbReference type="EMBL" id="QGKX02000004">
    <property type="protein sequence ID" value="KAF3600772.1"/>
    <property type="molecule type" value="Genomic_DNA"/>
</dbReference>
<dbReference type="EMBL" id="QGKX02001290">
    <property type="protein sequence ID" value="KAF3541252.1"/>
    <property type="molecule type" value="Genomic_DNA"/>
</dbReference>
<name>A0A8S9SG84_BRACR</name>
<gene>
    <name evidence="2" type="ORF">F2Q69_00021044</name>
    <name evidence="3" type="ORF">F2Q69_00037555</name>
</gene>
<feature type="compositionally biased region" description="Basic and acidic residues" evidence="1">
    <location>
        <begin position="18"/>
        <end position="27"/>
    </location>
</feature>
<dbReference type="AlphaFoldDB" id="A0A8S9SG84"/>
<sequence>MNTDDGGAEQDGGGGPVTRDRRDELRPRRGSSGLETKKNESELKLVEVHSGLAKRVSEVAAS</sequence>
<evidence type="ECO:0000313" key="3">
    <source>
        <dbReference type="EMBL" id="KAF3600772.1"/>
    </source>
</evidence>
<proteinExistence type="predicted"/>